<evidence type="ECO:0000256" key="10">
    <source>
        <dbReference type="ARBA" id="ARBA00023125"/>
    </source>
</evidence>
<gene>
    <name evidence="16" type="ORF">OFUS_LOCUS848</name>
</gene>
<dbReference type="GO" id="GO:0007548">
    <property type="term" value="P:sex differentiation"/>
    <property type="evidence" value="ECO:0007669"/>
    <property type="project" value="UniProtKB-KW"/>
</dbReference>
<dbReference type="PROSITE" id="PS51050">
    <property type="entry name" value="ZF_CW"/>
    <property type="match status" value="1"/>
</dbReference>
<keyword evidence="17" id="KW-1185">Reference proteome</keyword>
<dbReference type="GO" id="GO:0016607">
    <property type="term" value="C:nuclear speck"/>
    <property type="evidence" value="ECO:0007669"/>
    <property type="project" value="UniProtKB-SubCell"/>
</dbReference>
<evidence type="ECO:0000256" key="7">
    <source>
        <dbReference type="ARBA" id="ARBA00022833"/>
    </source>
</evidence>
<feature type="compositionally biased region" description="Polar residues" evidence="15">
    <location>
        <begin position="599"/>
        <end position="614"/>
    </location>
</feature>
<keyword evidence="10" id="KW-0238">DNA-binding</keyword>
<dbReference type="AlphaFoldDB" id="A0A8J1XZS6"/>
<dbReference type="OrthoDB" id="757982at2759"/>
<evidence type="ECO:0000256" key="12">
    <source>
        <dbReference type="ARBA" id="ARBA00023163"/>
    </source>
</evidence>
<name>A0A8J1XZS6_OWEFU</name>
<evidence type="ECO:0000256" key="1">
    <source>
        <dbReference type="ARBA" id="ARBA00004324"/>
    </source>
</evidence>
<feature type="region of interest" description="Disordered" evidence="15">
    <location>
        <begin position="1"/>
        <end position="71"/>
    </location>
</feature>
<feature type="compositionally biased region" description="Basic and acidic residues" evidence="15">
    <location>
        <begin position="25"/>
        <end position="38"/>
    </location>
</feature>
<dbReference type="PANTHER" id="PTHR10270:SF161">
    <property type="entry name" value="SEX-DETERMINING REGION Y PROTEIN"/>
    <property type="match status" value="1"/>
</dbReference>
<proteinExistence type="inferred from homology"/>
<reference evidence="16" key="1">
    <citation type="submission" date="2022-03" db="EMBL/GenBank/DDBJ databases">
        <authorList>
            <person name="Martin C."/>
        </authorList>
    </citation>
    <scope>NUCLEOTIDE SEQUENCE</scope>
</reference>
<evidence type="ECO:0000256" key="6">
    <source>
        <dbReference type="ARBA" id="ARBA00022782"/>
    </source>
</evidence>
<dbReference type="GO" id="GO:0008270">
    <property type="term" value="F:zinc ion binding"/>
    <property type="evidence" value="ECO:0007669"/>
    <property type="project" value="UniProtKB-KW"/>
</dbReference>
<evidence type="ECO:0000313" key="16">
    <source>
        <dbReference type="EMBL" id="CAH1773222.1"/>
    </source>
</evidence>
<dbReference type="Gene3D" id="3.30.40.100">
    <property type="match status" value="1"/>
</dbReference>
<evidence type="ECO:0000256" key="9">
    <source>
        <dbReference type="ARBA" id="ARBA00022928"/>
    </source>
</evidence>
<dbReference type="Pfam" id="PF07496">
    <property type="entry name" value="zf-CW"/>
    <property type="match status" value="1"/>
</dbReference>
<evidence type="ECO:0000256" key="5">
    <source>
        <dbReference type="ARBA" id="ARBA00022771"/>
    </source>
</evidence>
<feature type="compositionally biased region" description="Polar residues" evidence="15">
    <location>
        <begin position="1"/>
        <end position="13"/>
    </location>
</feature>
<evidence type="ECO:0000256" key="11">
    <source>
        <dbReference type="ARBA" id="ARBA00023159"/>
    </source>
</evidence>
<dbReference type="GO" id="GO:0005516">
    <property type="term" value="F:calmodulin binding"/>
    <property type="evidence" value="ECO:0007669"/>
    <property type="project" value="UniProtKB-KW"/>
</dbReference>
<dbReference type="PROSITE" id="PS50118">
    <property type="entry name" value="HMG_BOX_2"/>
    <property type="match status" value="1"/>
</dbReference>
<evidence type="ECO:0000256" key="14">
    <source>
        <dbReference type="ARBA" id="ARBA00045821"/>
    </source>
</evidence>
<evidence type="ECO:0000256" key="15">
    <source>
        <dbReference type="SAM" id="MobiDB-lite"/>
    </source>
</evidence>
<protein>
    <recommendedName>
        <fullName evidence="3">Sex-determining region Y protein</fullName>
    </recommendedName>
    <alternativeName>
        <fullName evidence="13">Testis-determining factor</fullName>
    </alternativeName>
</protein>
<comment type="caution">
    <text evidence="16">The sequence shown here is derived from an EMBL/GenBank/DDBJ whole genome shotgun (WGS) entry which is preliminary data.</text>
</comment>
<dbReference type="Pfam" id="PF00505">
    <property type="entry name" value="HMG_box"/>
    <property type="match status" value="1"/>
</dbReference>
<keyword evidence="5" id="KW-0863">Zinc-finger</keyword>
<organism evidence="16 17">
    <name type="scientific">Owenia fusiformis</name>
    <name type="common">Polychaete worm</name>
    <dbReference type="NCBI Taxonomy" id="6347"/>
    <lineage>
        <taxon>Eukaryota</taxon>
        <taxon>Metazoa</taxon>
        <taxon>Spiralia</taxon>
        <taxon>Lophotrochozoa</taxon>
        <taxon>Annelida</taxon>
        <taxon>Polychaeta</taxon>
        <taxon>Sedentaria</taxon>
        <taxon>Canalipalpata</taxon>
        <taxon>Sabellida</taxon>
        <taxon>Oweniida</taxon>
        <taxon>Oweniidae</taxon>
        <taxon>Owenia</taxon>
    </lineage>
</organism>
<dbReference type="InterPro" id="IPR036910">
    <property type="entry name" value="HMG_box_dom_sf"/>
</dbReference>
<keyword evidence="8" id="KW-0112">Calmodulin-binding</keyword>
<dbReference type="InterPro" id="IPR009071">
    <property type="entry name" value="HMG_box_dom"/>
</dbReference>
<dbReference type="PANTHER" id="PTHR10270">
    <property type="entry name" value="SOX TRANSCRIPTION FACTOR"/>
    <property type="match status" value="1"/>
</dbReference>
<dbReference type="SMART" id="SM00398">
    <property type="entry name" value="HMG"/>
    <property type="match status" value="1"/>
</dbReference>
<evidence type="ECO:0000256" key="4">
    <source>
        <dbReference type="ARBA" id="ARBA00022723"/>
    </source>
</evidence>
<evidence type="ECO:0000256" key="8">
    <source>
        <dbReference type="ARBA" id="ARBA00022860"/>
    </source>
</evidence>
<dbReference type="SUPFAM" id="SSF47095">
    <property type="entry name" value="HMG-box"/>
    <property type="match status" value="1"/>
</dbReference>
<evidence type="ECO:0000256" key="13">
    <source>
        <dbReference type="ARBA" id="ARBA00032498"/>
    </source>
</evidence>
<dbReference type="EMBL" id="CAIIXF020000001">
    <property type="protein sequence ID" value="CAH1773222.1"/>
    <property type="molecule type" value="Genomic_DNA"/>
</dbReference>
<dbReference type="GO" id="GO:0030154">
    <property type="term" value="P:cell differentiation"/>
    <property type="evidence" value="ECO:0007669"/>
    <property type="project" value="UniProtKB-KW"/>
</dbReference>
<keyword evidence="12" id="KW-0804">Transcription</keyword>
<feature type="region of interest" description="Disordered" evidence="15">
    <location>
        <begin position="599"/>
        <end position="621"/>
    </location>
</feature>
<dbReference type="Gene3D" id="1.10.30.10">
    <property type="entry name" value="High mobility group box domain"/>
    <property type="match status" value="1"/>
</dbReference>
<dbReference type="GO" id="GO:0001228">
    <property type="term" value="F:DNA-binding transcription activator activity, RNA polymerase II-specific"/>
    <property type="evidence" value="ECO:0007669"/>
    <property type="project" value="TreeGrafter"/>
</dbReference>
<keyword evidence="7" id="KW-0862">Zinc</keyword>
<keyword evidence="9" id="KW-0726">Sexual differentiation</keyword>
<comment type="similarity">
    <text evidence="2">Belongs to the SRY family.</text>
</comment>
<accession>A0A8J1XZS6</accession>
<comment type="subcellular location">
    <subcellularLocation>
        <location evidence="1">Nucleus speckle</location>
    </subcellularLocation>
</comment>
<dbReference type="GO" id="GO:0000978">
    <property type="term" value="F:RNA polymerase II cis-regulatory region sequence-specific DNA binding"/>
    <property type="evidence" value="ECO:0007669"/>
    <property type="project" value="TreeGrafter"/>
</dbReference>
<evidence type="ECO:0000256" key="3">
    <source>
        <dbReference type="ARBA" id="ARBA00019052"/>
    </source>
</evidence>
<evidence type="ECO:0000313" key="17">
    <source>
        <dbReference type="Proteomes" id="UP000749559"/>
    </source>
</evidence>
<keyword evidence="6" id="KW-0221">Differentiation</keyword>
<sequence>MEQTEWQSANDPIQTAPEEAEATADDVHDDFGEEDFFKELSQLDCSPYSPTDPVDGRQADQTESQDSGLDASAPVAAAKCPLDLSFPSPTIAEAASTNSYDPKSEQNIKLEHHPYVIVDEEFGHLHTGNETTEVQLEERDIESQSAITRLRNTLVPKARCNIPYIPNISPITKETVLDEAANFINVVQEQIKQALMGHWNHPIITHSPLEYASDTVDPKRPKNGFIRFSIKFRKDIATEHPNLDNREISRILGSKWRKLSDKEKRPFEEEFIEEMAERRRENPDWKYGGVRKKLKADLIEPMPSRLRPRAKLKRKLPKLTRSYKRRKTHSHHYQAGHSAFRQRYPILVFHSNWVQCDLCNKWRKLPPGVNTSELPDKWFCSRNPDLMHNCCEVEEEGETTSTGSTVHLQAVAAENNHSPQHTCETTDSQNVHVPSFEPNLPNIDQLDIHSDTSSASESHIHMSVNEFPSNENAEVILEPYDTSPVKGAQTVFTYNTPLIKSGQTGFARSPLSGTHLNDITSLAMNQPDFSRNLIIDTSPLSETQPHHLDTSPLSSNGSNFSDFRVSLDHLDVIQDGMVALGEETGQFDIQNFTQDDLENTLNGSDQSVSSSNCIMPNENEI</sequence>
<keyword evidence="11" id="KW-0010">Activator</keyword>
<dbReference type="Proteomes" id="UP000749559">
    <property type="component" value="Unassembled WGS sequence"/>
</dbReference>
<comment type="function">
    <text evidence="14">Transcriptional regulator that controls a genetic switch in male development. It is necessary and sufficient for initiating male sex determination by directing the development of supporting cell precursors (pre-Sertoli cells) as Sertoli rather than granulosa cells. Involved in different aspects of gene regulation including promoter activation or repression. Binds to the DNA consensus sequence 5'-[AT]AACAA[AT]-3'. SRY HMG box recognizes DNA by partial intercalation in the minor groove and promotes DNA bending. Also involved in pre-mRNA splicing. In male adult brain involved in the maintenance of motor functions of dopaminergic neurons.</text>
</comment>
<dbReference type="InterPro" id="IPR050140">
    <property type="entry name" value="SRY-related_HMG-box_TF-like"/>
</dbReference>
<keyword evidence="4" id="KW-0479">Metal-binding</keyword>
<evidence type="ECO:0000256" key="2">
    <source>
        <dbReference type="ARBA" id="ARBA00005998"/>
    </source>
</evidence>
<dbReference type="InterPro" id="IPR011124">
    <property type="entry name" value="Znf_CW"/>
</dbReference>